<dbReference type="PROSITE" id="PS01327">
    <property type="entry name" value="MSCL"/>
    <property type="match status" value="1"/>
</dbReference>
<keyword evidence="3 10" id="KW-0813">Transport</keyword>
<dbReference type="GO" id="GO:0008381">
    <property type="term" value="F:mechanosensitive monoatomic ion channel activity"/>
    <property type="evidence" value="ECO:0007669"/>
    <property type="project" value="UniProtKB-UniRule"/>
</dbReference>
<comment type="caution">
    <text evidence="11">The sequence shown here is derived from an EMBL/GenBank/DDBJ whole genome shotgun (WGS) entry which is preliminary data.</text>
</comment>
<evidence type="ECO:0000256" key="2">
    <source>
        <dbReference type="ARBA" id="ARBA00007254"/>
    </source>
</evidence>
<feature type="transmembrane region" description="Helical" evidence="10">
    <location>
        <begin position="47"/>
        <end position="68"/>
    </location>
</feature>
<keyword evidence="9 10" id="KW-0407">Ion channel</keyword>
<comment type="similarity">
    <text evidence="2 10">Belongs to the MscL family.</text>
</comment>
<gene>
    <name evidence="10 11" type="primary">mscL</name>
    <name evidence="11" type="ORF">I7412_14675</name>
</gene>
<dbReference type="Pfam" id="PF01741">
    <property type="entry name" value="MscL"/>
    <property type="match status" value="1"/>
</dbReference>
<keyword evidence="4 10" id="KW-1003">Cell membrane</keyword>
<feature type="transmembrane region" description="Helical" evidence="10">
    <location>
        <begin position="106"/>
        <end position="125"/>
    </location>
</feature>
<keyword evidence="6 10" id="KW-1133">Transmembrane helix</keyword>
<evidence type="ECO:0000256" key="4">
    <source>
        <dbReference type="ARBA" id="ARBA00022475"/>
    </source>
</evidence>
<name>A0A937RJ99_9ACTN</name>
<protein>
    <recommendedName>
        <fullName evidence="10">Large-conductance mechanosensitive channel</fullName>
    </recommendedName>
</protein>
<dbReference type="AlphaFoldDB" id="A0A937RJ99"/>
<evidence type="ECO:0000256" key="7">
    <source>
        <dbReference type="ARBA" id="ARBA00023065"/>
    </source>
</evidence>
<accession>A0A937RJ99</accession>
<evidence type="ECO:0000256" key="5">
    <source>
        <dbReference type="ARBA" id="ARBA00022692"/>
    </source>
</evidence>
<keyword evidence="5 10" id="KW-0812">Transmembrane</keyword>
<dbReference type="PANTHER" id="PTHR30266">
    <property type="entry name" value="MECHANOSENSITIVE CHANNEL MSCL"/>
    <property type="match status" value="1"/>
</dbReference>
<evidence type="ECO:0000256" key="9">
    <source>
        <dbReference type="ARBA" id="ARBA00023303"/>
    </source>
</evidence>
<dbReference type="GO" id="GO:0005886">
    <property type="term" value="C:plasma membrane"/>
    <property type="evidence" value="ECO:0007669"/>
    <property type="project" value="UniProtKB-SubCell"/>
</dbReference>
<proteinExistence type="inferred from homology"/>
<dbReference type="NCBIfam" id="TIGR00220">
    <property type="entry name" value="mscL"/>
    <property type="match status" value="1"/>
</dbReference>
<sequence length="185" mass="20025">MRWKRLSGWGWVRLPGRREVIGDAVVAAKAVRSPLVGFRQFITRGNVVDLAVAVVVGTAFTAVVQSLVKNIFTPLIAAIFGKPDFSSLTFHVHHSVFHYGTFLNDVITFLSVAAVIYFVVVFPLARFNELRRRGQTDEVEAPSISDEARLLTEIRDLLAAGVGGGQLPAQAETRAGADGAPPPSD</sequence>
<dbReference type="EMBL" id="JAEACQ010000185">
    <property type="protein sequence ID" value="MBL7628374.1"/>
    <property type="molecule type" value="Genomic_DNA"/>
</dbReference>
<evidence type="ECO:0000313" key="12">
    <source>
        <dbReference type="Proteomes" id="UP000604475"/>
    </source>
</evidence>
<keyword evidence="7 10" id="KW-0406">Ion transport</keyword>
<evidence type="ECO:0000256" key="1">
    <source>
        <dbReference type="ARBA" id="ARBA00004651"/>
    </source>
</evidence>
<dbReference type="PANTHER" id="PTHR30266:SF2">
    <property type="entry name" value="LARGE-CONDUCTANCE MECHANOSENSITIVE CHANNEL"/>
    <property type="match status" value="1"/>
</dbReference>
<evidence type="ECO:0000313" key="11">
    <source>
        <dbReference type="EMBL" id="MBL7628374.1"/>
    </source>
</evidence>
<dbReference type="SUPFAM" id="SSF81330">
    <property type="entry name" value="Gated mechanosensitive channel"/>
    <property type="match status" value="1"/>
</dbReference>
<dbReference type="InterPro" id="IPR001185">
    <property type="entry name" value="MS_channel"/>
</dbReference>
<comment type="subcellular location">
    <subcellularLocation>
        <location evidence="1 10">Cell membrane</location>
        <topology evidence="1 10">Multi-pass membrane protein</topology>
    </subcellularLocation>
</comment>
<dbReference type="InterPro" id="IPR036019">
    <property type="entry name" value="MscL_channel"/>
</dbReference>
<evidence type="ECO:0000256" key="3">
    <source>
        <dbReference type="ARBA" id="ARBA00022448"/>
    </source>
</evidence>
<comment type="function">
    <text evidence="10">Channel that opens in response to stretch forces in the membrane lipid bilayer. May participate in the regulation of osmotic pressure changes within the cell.</text>
</comment>
<evidence type="ECO:0000256" key="6">
    <source>
        <dbReference type="ARBA" id="ARBA00022989"/>
    </source>
</evidence>
<organism evidence="11 12">
    <name type="scientific">Frankia nepalensis</name>
    <dbReference type="NCBI Taxonomy" id="1836974"/>
    <lineage>
        <taxon>Bacteria</taxon>
        <taxon>Bacillati</taxon>
        <taxon>Actinomycetota</taxon>
        <taxon>Actinomycetes</taxon>
        <taxon>Frankiales</taxon>
        <taxon>Frankiaceae</taxon>
        <taxon>Frankia</taxon>
    </lineage>
</organism>
<reference evidence="11" key="1">
    <citation type="submission" date="2020-12" db="EMBL/GenBank/DDBJ databases">
        <title>Genomic characterization of non-nitrogen-fixing Frankia strains.</title>
        <authorList>
            <person name="Carlos-Shanley C."/>
            <person name="Guerra T."/>
            <person name="Hahn D."/>
        </authorList>
    </citation>
    <scope>NUCLEOTIDE SEQUENCE</scope>
    <source>
        <strain evidence="11">CN6</strain>
    </source>
</reference>
<keyword evidence="8 10" id="KW-0472">Membrane</keyword>
<dbReference type="InterPro" id="IPR019823">
    <property type="entry name" value="Mechanosensitive_channel_CS"/>
</dbReference>
<dbReference type="Proteomes" id="UP000604475">
    <property type="component" value="Unassembled WGS sequence"/>
</dbReference>
<evidence type="ECO:0000256" key="10">
    <source>
        <dbReference type="HAMAP-Rule" id="MF_00115"/>
    </source>
</evidence>
<dbReference type="InterPro" id="IPR037673">
    <property type="entry name" value="MSC/AndL"/>
</dbReference>
<dbReference type="HAMAP" id="MF_00115">
    <property type="entry name" value="MscL"/>
    <property type="match status" value="1"/>
</dbReference>
<comment type="subunit">
    <text evidence="10">Homopentamer.</text>
</comment>
<keyword evidence="12" id="KW-1185">Reference proteome</keyword>
<dbReference type="Gene3D" id="1.10.1200.120">
    <property type="entry name" value="Large-conductance mechanosensitive channel, MscL, domain 1"/>
    <property type="match status" value="1"/>
</dbReference>
<evidence type="ECO:0000256" key="8">
    <source>
        <dbReference type="ARBA" id="ARBA00023136"/>
    </source>
</evidence>